<feature type="domain" description="DUF7128" evidence="1">
    <location>
        <begin position="1"/>
        <end position="37"/>
    </location>
</feature>
<proteinExistence type="predicted"/>
<evidence type="ECO:0000259" key="1">
    <source>
        <dbReference type="Pfam" id="PF23447"/>
    </source>
</evidence>
<protein>
    <recommendedName>
        <fullName evidence="1">DUF7128 domain-containing protein</fullName>
    </recommendedName>
</protein>
<reference evidence="2" key="1">
    <citation type="journal article" date="2020" name="mSystems">
        <title>Genome- and Community-Level Interaction Insights into Carbon Utilization and Element Cycling Functions of Hydrothermarchaeota in Hydrothermal Sediment.</title>
        <authorList>
            <person name="Zhou Z."/>
            <person name="Liu Y."/>
            <person name="Xu W."/>
            <person name="Pan J."/>
            <person name="Luo Z.H."/>
            <person name="Li M."/>
        </authorList>
    </citation>
    <scope>NUCLEOTIDE SEQUENCE [LARGE SCALE GENOMIC DNA]</scope>
    <source>
        <strain evidence="2">SpSt-23</strain>
    </source>
</reference>
<accession>A0A7C2FY44</accession>
<gene>
    <name evidence="2" type="ORF">ENP55_03990</name>
</gene>
<comment type="caution">
    <text evidence="2">The sequence shown here is derived from an EMBL/GenBank/DDBJ whole genome shotgun (WGS) entry which is preliminary data.</text>
</comment>
<sequence length="92" mass="10546">MVYVIEIDGFKYYACSICGLIYESEEAASKCEEFCKNNPGKCNIQIMKESIGYLEQAESGSFNVKFKVLAKGKRLKPVYKICKHRLNIYKVC</sequence>
<name>A0A7C2FY44_9CREN</name>
<dbReference type="InterPro" id="IPR055552">
    <property type="entry name" value="DUF7128"/>
</dbReference>
<evidence type="ECO:0000313" key="2">
    <source>
        <dbReference type="EMBL" id="HEF87444.1"/>
    </source>
</evidence>
<dbReference type="Pfam" id="PF23447">
    <property type="entry name" value="DUF7128"/>
    <property type="match status" value="1"/>
</dbReference>
<organism evidence="2">
    <name type="scientific">Thermosphaera aggregans</name>
    <dbReference type="NCBI Taxonomy" id="54254"/>
    <lineage>
        <taxon>Archaea</taxon>
        <taxon>Thermoproteota</taxon>
        <taxon>Thermoprotei</taxon>
        <taxon>Desulfurococcales</taxon>
        <taxon>Desulfurococcaceae</taxon>
        <taxon>Thermosphaera</taxon>
    </lineage>
</organism>
<dbReference type="AlphaFoldDB" id="A0A7C2FY44"/>
<dbReference type="EMBL" id="DSJT01000023">
    <property type="protein sequence ID" value="HEF87444.1"/>
    <property type="molecule type" value="Genomic_DNA"/>
</dbReference>